<name>A0ABD2NSU2_9CUCU</name>
<feature type="region of interest" description="Disordered" evidence="1">
    <location>
        <begin position="17"/>
        <end position="76"/>
    </location>
</feature>
<accession>A0ABD2NSU2</accession>
<organism evidence="2 3">
    <name type="scientific">Cryptolaemus montrouzieri</name>
    <dbReference type="NCBI Taxonomy" id="559131"/>
    <lineage>
        <taxon>Eukaryota</taxon>
        <taxon>Metazoa</taxon>
        <taxon>Ecdysozoa</taxon>
        <taxon>Arthropoda</taxon>
        <taxon>Hexapoda</taxon>
        <taxon>Insecta</taxon>
        <taxon>Pterygota</taxon>
        <taxon>Neoptera</taxon>
        <taxon>Endopterygota</taxon>
        <taxon>Coleoptera</taxon>
        <taxon>Polyphaga</taxon>
        <taxon>Cucujiformia</taxon>
        <taxon>Coccinelloidea</taxon>
        <taxon>Coccinellidae</taxon>
        <taxon>Scymninae</taxon>
        <taxon>Scymnini</taxon>
        <taxon>Cryptolaemus</taxon>
    </lineage>
</organism>
<evidence type="ECO:0000256" key="1">
    <source>
        <dbReference type="SAM" id="MobiDB-lite"/>
    </source>
</evidence>
<protein>
    <submittedName>
        <fullName evidence="2">Uncharacterized protein</fullName>
    </submittedName>
</protein>
<evidence type="ECO:0000313" key="3">
    <source>
        <dbReference type="Proteomes" id="UP001516400"/>
    </source>
</evidence>
<sequence length="76" mass="8505">VIMAMPRDETILRWLEEDLSQSSASESDDEDDGVLKEHHIPLSSSPVSDSEQEACDLEREDDSEQDNIPLSQLAGY</sequence>
<dbReference type="Proteomes" id="UP001516400">
    <property type="component" value="Unassembled WGS sequence"/>
</dbReference>
<keyword evidence="3" id="KW-1185">Reference proteome</keyword>
<comment type="caution">
    <text evidence="2">The sequence shown here is derived from an EMBL/GenBank/DDBJ whole genome shotgun (WGS) entry which is preliminary data.</text>
</comment>
<dbReference type="EMBL" id="JABFTP020000144">
    <property type="protein sequence ID" value="KAL3281797.1"/>
    <property type="molecule type" value="Genomic_DNA"/>
</dbReference>
<evidence type="ECO:0000313" key="2">
    <source>
        <dbReference type="EMBL" id="KAL3281797.1"/>
    </source>
</evidence>
<feature type="non-terminal residue" evidence="2">
    <location>
        <position position="1"/>
    </location>
</feature>
<feature type="compositionally biased region" description="Acidic residues" evidence="1">
    <location>
        <begin position="50"/>
        <end position="65"/>
    </location>
</feature>
<dbReference type="AlphaFoldDB" id="A0ABD2NSU2"/>
<gene>
    <name evidence="2" type="ORF">HHI36_004998</name>
</gene>
<proteinExistence type="predicted"/>
<reference evidence="2 3" key="1">
    <citation type="journal article" date="2021" name="BMC Biol.">
        <title>Horizontally acquired antibacterial genes associated with adaptive radiation of ladybird beetles.</title>
        <authorList>
            <person name="Li H.S."/>
            <person name="Tang X.F."/>
            <person name="Huang Y.H."/>
            <person name="Xu Z.Y."/>
            <person name="Chen M.L."/>
            <person name="Du X.Y."/>
            <person name="Qiu B.Y."/>
            <person name="Chen P.T."/>
            <person name="Zhang W."/>
            <person name="Slipinski A."/>
            <person name="Escalona H.E."/>
            <person name="Waterhouse R.M."/>
            <person name="Zwick A."/>
            <person name="Pang H."/>
        </authorList>
    </citation>
    <scope>NUCLEOTIDE SEQUENCE [LARGE SCALE GENOMIC DNA]</scope>
    <source>
        <strain evidence="2">SYSU2018</strain>
    </source>
</reference>